<sequence>MLNVHGWNAIDGALKARYGDAERLEWDAPMPYRPMGGPIPMGQFVTNTIAIYPRDEPVPHWHLIGYALTAPYEERGYEFTLRVPRLPDEPNPPNWAMAQLENLASYVSKSGNDFKPGHYIELPNPIDPGRPGSAIRAGALVLDPELGRADTPLGEVAFLQFVGITTGELHAAQSWNVEGLLGALAPHLPVLLTDLDRSCLADVPTVATAVREGSRRDGSGTGFLFFHKLDADTSDGVTLEIGAQHIPQLTRVLPARVPHGNPLILRGPGTPIVLLPGPAFAHTETDQALEITLPDTVTHAIAESVHPAPGTYTLDALTINVVP</sequence>
<keyword evidence="3" id="KW-1185">Reference proteome</keyword>
<dbReference type="RefSeq" id="WP_138647019.1">
    <property type="nucleotide sequence ID" value="NZ_VCKW01000113.1"/>
</dbReference>
<reference evidence="2 3" key="1">
    <citation type="submission" date="2019-05" db="EMBL/GenBank/DDBJ databases">
        <title>Draft genome sequence of Actinomadura sp. 14C53.</title>
        <authorList>
            <person name="Saricaoglu S."/>
            <person name="Isik K."/>
        </authorList>
    </citation>
    <scope>NUCLEOTIDE SEQUENCE [LARGE SCALE GENOMIC DNA]</scope>
    <source>
        <strain evidence="2 3">14C53</strain>
    </source>
</reference>
<dbReference type="EMBL" id="VCKW01000113">
    <property type="protein sequence ID" value="TMQ95902.1"/>
    <property type="molecule type" value="Genomic_DNA"/>
</dbReference>
<evidence type="ECO:0000313" key="3">
    <source>
        <dbReference type="Proteomes" id="UP000309174"/>
    </source>
</evidence>
<dbReference type="OrthoDB" id="9023549at2"/>
<dbReference type="InterPro" id="IPR020941">
    <property type="entry name" value="SUFU-like_domain"/>
</dbReference>
<proteinExistence type="predicted"/>
<dbReference type="Proteomes" id="UP000309174">
    <property type="component" value="Unassembled WGS sequence"/>
</dbReference>
<dbReference type="PANTHER" id="PTHR10928">
    <property type="entry name" value="SUPPRESSOR OF FUSED"/>
    <property type="match status" value="1"/>
</dbReference>
<dbReference type="InterPro" id="IPR037181">
    <property type="entry name" value="SUFU_N"/>
</dbReference>
<dbReference type="InterPro" id="IPR007768">
    <property type="entry name" value="Suppressor_of_fused"/>
</dbReference>
<protein>
    <submittedName>
        <fullName evidence="2">Suppressor of fused domain protein</fullName>
    </submittedName>
</protein>
<gene>
    <name evidence="2" type="ORF">ETD83_21935</name>
</gene>
<accession>A0A5C4J957</accession>
<dbReference type="AlphaFoldDB" id="A0A5C4J957"/>
<evidence type="ECO:0000259" key="1">
    <source>
        <dbReference type="Pfam" id="PF05076"/>
    </source>
</evidence>
<organism evidence="2 3">
    <name type="scientific">Actinomadura soli</name>
    <dbReference type="NCBI Taxonomy" id="2508997"/>
    <lineage>
        <taxon>Bacteria</taxon>
        <taxon>Bacillati</taxon>
        <taxon>Actinomycetota</taxon>
        <taxon>Actinomycetes</taxon>
        <taxon>Streptosporangiales</taxon>
        <taxon>Thermomonosporaceae</taxon>
        <taxon>Actinomadura</taxon>
    </lineage>
</organism>
<dbReference type="PANTHER" id="PTHR10928:SF2">
    <property type="entry name" value="SUPPRESSOR OF FUSED HOMOLOG"/>
    <property type="match status" value="1"/>
</dbReference>
<dbReference type="GO" id="GO:0005737">
    <property type="term" value="C:cytoplasm"/>
    <property type="evidence" value="ECO:0007669"/>
    <property type="project" value="TreeGrafter"/>
</dbReference>
<dbReference type="Pfam" id="PF05076">
    <property type="entry name" value="SUFU"/>
    <property type="match status" value="1"/>
</dbReference>
<feature type="domain" description="Suppressor of fused-like" evidence="1">
    <location>
        <begin position="50"/>
        <end position="197"/>
    </location>
</feature>
<evidence type="ECO:0000313" key="2">
    <source>
        <dbReference type="EMBL" id="TMQ95902.1"/>
    </source>
</evidence>
<dbReference type="SUPFAM" id="SSF103359">
    <property type="entry name" value="Suppressor of Fused, N-terminal domain"/>
    <property type="match status" value="1"/>
</dbReference>
<name>A0A5C4J957_9ACTN</name>
<comment type="caution">
    <text evidence="2">The sequence shown here is derived from an EMBL/GenBank/DDBJ whole genome shotgun (WGS) entry which is preliminary data.</text>
</comment>